<dbReference type="Gene3D" id="1.20.58.340">
    <property type="entry name" value="Magnesium transport protein CorA, transmembrane region"/>
    <property type="match status" value="2"/>
</dbReference>
<dbReference type="AlphaFoldDB" id="A0A832LK10"/>
<keyword evidence="8" id="KW-0460">Magnesium</keyword>
<evidence type="ECO:0000256" key="4">
    <source>
        <dbReference type="ARBA" id="ARBA00022475"/>
    </source>
</evidence>
<dbReference type="Pfam" id="PF01544">
    <property type="entry name" value="CorA"/>
    <property type="match status" value="1"/>
</dbReference>
<gene>
    <name evidence="8 10" type="primary">corA</name>
    <name evidence="10" type="ORF">ENS56_15045</name>
</gene>
<evidence type="ECO:0000256" key="9">
    <source>
        <dbReference type="SAM" id="Coils"/>
    </source>
</evidence>
<name>A0A832LK10_9BACT</name>
<organism evidence="10">
    <name type="scientific">Ignavibacterium album</name>
    <dbReference type="NCBI Taxonomy" id="591197"/>
    <lineage>
        <taxon>Bacteria</taxon>
        <taxon>Pseudomonadati</taxon>
        <taxon>Ignavibacteriota</taxon>
        <taxon>Ignavibacteria</taxon>
        <taxon>Ignavibacteriales</taxon>
        <taxon>Ignavibacteriaceae</taxon>
        <taxon>Ignavibacterium</taxon>
    </lineage>
</organism>
<dbReference type="EMBL" id="DSVI01000027">
    <property type="protein sequence ID" value="HGT49354.1"/>
    <property type="molecule type" value="Genomic_DNA"/>
</dbReference>
<keyword evidence="9" id="KW-0175">Coiled coil</keyword>
<dbReference type="Gene3D" id="3.30.460.20">
    <property type="entry name" value="CorA soluble domain-like"/>
    <property type="match status" value="1"/>
</dbReference>
<comment type="subcellular location">
    <subcellularLocation>
        <location evidence="1">Cell membrane</location>
        <topology evidence="1">Multi-pass membrane protein</topology>
    </subcellularLocation>
    <subcellularLocation>
        <location evidence="8">Membrane</location>
        <topology evidence="8">Multi-pass membrane protein</topology>
    </subcellularLocation>
</comment>
<dbReference type="CDD" id="cd12828">
    <property type="entry name" value="TmCorA-like_1"/>
    <property type="match status" value="1"/>
</dbReference>
<dbReference type="GO" id="GO:0015087">
    <property type="term" value="F:cobalt ion transmembrane transporter activity"/>
    <property type="evidence" value="ECO:0007669"/>
    <property type="project" value="UniProtKB-UniRule"/>
</dbReference>
<evidence type="ECO:0000256" key="7">
    <source>
        <dbReference type="ARBA" id="ARBA00023136"/>
    </source>
</evidence>
<keyword evidence="4 8" id="KW-1003">Cell membrane</keyword>
<dbReference type="GO" id="GO:0050897">
    <property type="term" value="F:cobalt ion binding"/>
    <property type="evidence" value="ECO:0007669"/>
    <property type="project" value="TreeGrafter"/>
</dbReference>
<evidence type="ECO:0000256" key="1">
    <source>
        <dbReference type="ARBA" id="ARBA00004651"/>
    </source>
</evidence>
<dbReference type="FunFam" id="1.20.58.340:FF:000012">
    <property type="entry name" value="Magnesium transport protein CorA"/>
    <property type="match status" value="1"/>
</dbReference>
<comment type="similarity">
    <text evidence="2 8">Belongs to the CorA metal ion transporter (MIT) (TC 1.A.35) family.</text>
</comment>
<proteinExistence type="inferred from homology"/>
<evidence type="ECO:0000256" key="6">
    <source>
        <dbReference type="ARBA" id="ARBA00022989"/>
    </source>
</evidence>
<accession>A0A832LK10</accession>
<dbReference type="SUPFAM" id="SSF143865">
    <property type="entry name" value="CorA soluble domain-like"/>
    <property type="match status" value="1"/>
</dbReference>
<dbReference type="SUPFAM" id="SSF144083">
    <property type="entry name" value="Magnesium transport protein CorA, transmembrane region"/>
    <property type="match status" value="1"/>
</dbReference>
<protein>
    <recommendedName>
        <fullName evidence="8">Magnesium transport protein CorA</fullName>
    </recommendedName>
</protein>
<dbReference type="PANTHER" id="PTHR46494:SF1">
    <property type="entry name" value="CORA FAMILY METAL ION TRANSPORTER (EUROFUNG)"/>
    <property type="match status" value="1"/>
</dbReference>
<dbReference type="InterPro" id="IPR045863">
    <property type="entry name" value="CorA_TM1_TM2"/>
</dbReference>
<evidence type="ECO:0000256" key="3">
    <source>
        <dbReference type="ARBA" id="ARBA00022448"/>
    </source>
</evidence>
<keyword evidence="3 8" id="KW-0813">Transport</keyword>
<keyword evidence="6 8" id="KW-1133">Transmembrane helix</keyword>
<dbReference type="GO" id="GO:0015095">
    <property type="term" value="F:magnesium ion transmembrane transporter activity"/>
    <property type="evidence" value="ECO:0007669"/>
    <property type="project" value="UniProtKB-UniRule"/>
</dbReference>
<sequence length="374" mass="44463">MLLRQSKKIQIQTKRQLRKVSRLFKQKPKQIGLPPGTLVYTGDKEKEPVSIYLMEYDQNTFSEKKIENISEIVLSKENEKVSWFVINGVHDIQLMEKLQNLFNIHPLAMEDIVHTTQRPKAEEYPEHLFIVLRMFVYDDESRELKNEQVSLVLDNNYLLTFLEDPGDVFNPVRDRIRKEGTKIRNNKSDFLTYSLIDAVVDSYFHILEKLGEEIEELEDRLIAQPQREDLQLVHRLRRNMILLRKSVWPLREVVSLLQRNDHNVINQSTQIYLRDVYDHLIQIIDTIESYRDMIVGMLDVYLSSTSNKLNEVMKVLTIISTLFIPLTFLAGVYGMNFNYFPELEMKWMYPWGFWSISIMVSLGMIIFFKRKKWF</sequence>
<reference evidence="10" key="1">
    <citation type="journal article" date="2020" name="mSystems">
        <title>Genome- and Community-Level Interaction Insights into Carbon Utilization and Element Cycling Functions of Hydrothermarchaeota in Hydrothermal Sediment.</title>
        <authorList>
            <person name="Zhou Z."/>
            <person name="Liu Y."/>
            <person name="Xu W."/>
            <person name="Pan J."/>
            <person name="Luo Z.H."/>
            <person name="Li M."/>
        </authorList>
    </citation>
    <scope>NUCLEOTIDE SEQUENCE [LARGE SCALE GENOMIC DNA]</scope>
    <source>
        <strain evidence="10">SpSt-500</strain>
    </source>
</reference>
<feature type="transmembrane region" description="Helical" evidence="8">
    <location>
        <begin position="347"/>
        <end position="368"/>
    </location>
</feature>
<feature type="transmembrane region" description="Helical" evidence="8">
    <location>
        <begin position="315"/>
        <end position="335"/>
    </location>
</feature>
<dbReference type="GO" id="GO:0005886">
    <property type="term" value="C:plasma membrane"/>
    <property type="evidence" value="ECO:0007669"/>
    <property type="project" value="UniProtKB-SubCell"/>
</dbReference>
<comment type="caution">
    <text evidence="10">The sequence shown here is derived from an EMBL/GenBank/DDBJ whole genome shotgun (WGS) entry which is preliminary data.</text>
</comment>
<keyword evidence="7 8" id="KW-0472">Membrane</keyword>
<dbReference type="GO" id="GO:0000287">
    <property type="term" value="F:magnesium ion binding"/>
    <property type="evidence" value="ECO:0007669"/>
    <property type="project" value="TreeGrafter"/>
</dbReference>
<dbReference type="PANTHER" id="PTHR46494">
    <property type="entry name" value="CORA FAMILY METAL ION TRANSPORTER (EUROFUNG)"/>
    <property type="match status" value="1"/>
</dbReference>
<dbReference type="InterPro" id="IPR002523">
    <property type="entry name" value="MgTranspt_CorA/ZnTranspt_ZntB"/>
</dbReference>
<evidence type="ECO:0000256" key="5">
    <source>
        <dbReference type="ARBA" id="ARBA00022692"/>
    </source>
</evidence>
<comment type="function">
    <text evidence="8">Mediates influx of magnesium ions.</text>
</comment>
<evidence type="ECO:0000256" key="2">
    <source>
        <dbReference type="ARBA" id="ARBA00009765"/>
    </source>
</evidence>
<dbReference type="InterPro" id="IPR004488">
    <property type="entry name" value="Mg/Co-transport_prot_CorA"/>
</dbReference>
<evidence type="ECO:0000256" key="8">
    <source>
        <dbReference type="RuleBase" id="RU362010"/>
    </source>
</evidence>
<dbReference type="InterPro" id="IPR045861">
    <property type="entry name" value="CorA_cytoplasmic_dom"/>
</dbReference>
<keyword evidence="5 8" id="KW-0812">Transmembrane</keyword>
<keyword evidence="8" id="KW-0406">Ion transport</keyword>
<feature type="coiled-coil region" evidence="9">
    <location>
        <begin position="200"/>
        <end position="227"/>
    </location>
</feature>
<evidence type="ECO:0000313" key="10">
    <source>
        <dbReference type="EMBL" id="HGT49354.1"/>
    </source>
</evidence>
<dbReference type="NCBIfam" id="TIGR00383">
    <property type="entry name" value="corA"/>
    <property type="match status" value="1"/>
</dbReference>